<dbReference type="EMBL" id="JBGBPQ010000016">
    <property type="protein sequence ID" value="KAL1508699.1"/>
    <property type="molecule type" value="Genomic_DNA"/>
</dbReference>
<feature type="coiled-coil region" evidence="10">
    <location>
        <begin position="382"/>
        <end position="409"/>
    </location>
</feature>
<dbReference type="PANTHER" id="PTHR10125">
    <property type="entry name" value="P2X PURINOCEPTOR"/>
    <property type="match status" value="1"/>
</dbReference>
<accession>A0AB34J0A5</accession>
<evidence type="ECO:0000256" key="2">
    <source>
        <dbReference type="ARBA" id="ARBA00009848"/>
    </source>
</evidence>
<keyword evidence="3" id="KW-0813">Transport</keyword>
<keyword evidence="4 12" id="KW-0812">Transmembrane</keyword>
<keyword evidence="10" id="KW-0175">Coiled coil</keyword>
<dbReference type="Gene3D" id="2.60.490.10">
    <property type="entry name" value="atp-gated p2x4 ion channel domain"/>
    <property type="match status" value="1"/>
</dbReference>
<organism evidence="13 14">
    <name type="scientific">Prymnesium parvum</name>
    <name type="common">Toxic golden alga</name>
    <dbReference type="NCBI Taxonomy" id="97485"/>
    <lineage>
        <taxon>Eukaryota</taxon>
        <taxon>Haptista</taxon>
        <taxon>Haptophyta</taxon>
        <taxon>Prymnesiophyceae</taxon>
        <taxon>Prymnesiales</taxon>
        <taxon>Prymnesiaceae</taxon>
        <taxon>Prymnesium</taxon>
    </lineage>
</organism>
<comment type="subcellular location">
    <subcellularLocation>
        <location evidence="1">Endomembrane system</location>
    </subcellularLocation>
</comment>
<protein>
    <recommendedName>
        <fullName evidence="15">ATP receptor</fullName>
    </recommendedName>
</protein>
<evidence type="ECO:0000256" key="9">
    <source>
        <dbReference type="ARBA" id="ARBA00023303"/>
    </source>
</evidence>
<dbReference type="GO" id="GO:0070588">
    <property type="term" value="P:calcium ion transmembrane transport"/>
    <property type="evidence" value="ECO:0007669"/>
    <property type="project" value="TreeGrafter"/>
</dbReference>
<evidence type="ECO:0000256" key="5">
    <source>
        <dbReference type="ARBA" id="ARBA00022989"/>
    </source>
</evidence>
<dbReference type="GO" id="GO:0012505">
    <property type="term" value="C:endomembrane system"/>
    <property type="evidence" value="ECO:0007669"/>
    <property type="project" value="UniProtKB-SubCell"/>
</dbReference>
<evidence type="ECO:0000256" key="3">
    <source>
        <dbReference type="ARBA" id="ARBA00022448"/>
    </source>
</evidence>
<dbReference type="GO" id="GO:0015267">
    <property type="term" value="F:channel activity"/>
    <property type="evidence" value="ECO:0007669"/>
    <property type="project" value="UniProtKB-ARBA"/>
</dbReference>
<proteinExistence type="inferred from homology"/>
<feature type="compositionally biased region" description="Low complexity" evidence="11">
    <location>
        <begin position="208"/>
        <end position="232"/>
    </location>
</feature>
<evidence type="ECO:0000256" key="8">
    <source>
        <dbReference type="ARBA" id="ARBA00023286"/>
    </source>
</evidence>
<evidence type="ECO:0000256" key="12">
    <source>
        <dbReference type="SAM" id="Phobius"/>
    </source>
</evidence>
<dbReference type="GO" id="GO:0007165">
    <property type="term" value="P:signal transduction"/>
    <property type="evidence" value="ECO:0007669"/>
    <property type="project" value="UniProtKB-ARBA"/>
</dbReference>
<dbReference type="InterPro" id="IPR059116">
    <property type="entry name" value="P2X_receptor"/>
</dbReference>
<keyword evidence="6" id="KW-0406">Ion transport</keyword>
<dbReference type="Proteomes" id="UP001515480">
    <property type="component" value="Unassembled WGS sequence"/>
</dbReference>
<gene>
    <name evidence="13" type="ORF">AB1Y20_004794</name>
</gene>
<evidence type="ECO:0000256" key="7">
    <source>
        <dbReference type="ARBA" id="ARBA00023136"/>
    </source>
</evidence>
<evidence type="ECO:0000313" key="14">
    <source>
        <dbReference type="Proteomes" id="UP001515480"/>
    </source>
</evidence>
<dbReference type="AlphaFoldDB" id="A0AB34J0A5"/>
<feature type="transmembrane region" description="Helical" evidence="12">
    <location>
        <begin position="343"/>
        <end position="365"/>
    </location>
</feature>
<keyword evidence="7 12" id="KW-0472">Membrane</keyword>
<comment type="caution">
    <text evidence="13">The sequence shown here is derived from an EMBL/GenBank/DDBJ whole genome shotgun (WGS) entry which is preliminary data.</text>
</comment>
<dbReference type="Gene3D" id="1.10.287.940">
    <property type="entry name" value="atp-gated p2x4 ion channel"/>
    <property type="match status" value="1"/>
</dbReference>
<evidence type="ECO:0000313" key="13">
    <source>
        <dbReference type="EMBL" id="KAL1508699.1"/>
    </source>
</evidence>
<evidence type="ECO:0000256" key="4">
    <source>
        <dbReference type="ARBA" id="ARBA00022692"/>
    </source>
</evidence>
<dbReference type="Pfam" id="PF00864">
    <property type="entry name" value="P2X_receptor"/>
    <property type="match status" value="1"/>
</dbReference>
<keyword evidence="9" id="KW-0407">Ion channel</keyword>
<evidence type="ECO:0000256" key="11">
    <source>
        <dbReference type="SAM" id="MobiDB-lite"/>
    </source>
</evidence>
<evidence type="ECO:0000256" key="1">
    <source>
        <dbReference type="ARBA" id="ARBA00004308"/>
    </source>
</evidence>
<evidence type="ECO:0000256" key="6">
    <source>
        <dbReference type="ARBA" id="ARBA00023065"/>
    </source>
</evidence>
<dbReference type="GO" id="GO:0016020">
    <property type="term" value="C:membrane"/>
    <property type="evidence" value="ECO:0007669"/>
    <property type="project" value="TreeGrafter"/>
</dbReference>
<keyword evidence="5 12" id="KW-1133">Transmembrane helix</keyword>
<feature type="transmembrane region" description="Helical" evidence="12">
    <location>
        <begin position="33"/>
        <end position="54"/>
    </location>
</feature>
<reference evidence="13 14" key="1">
    <citation type="journal article" date="2024" name="Science">
        <title>Giant polyketide synthase enzymes in the biosynthesis of giant marine polyether toxins.</title>
        <authorList>
            <person name="Fallon T.R."/>
            <person name="Shende V.V."/>
            <person name="Wierzbicki I.H."/>
            <person name="Pendleton A.L."/>
            <person name="Watervoot N.F."/>
            <person name="Auber R.P."/>
            <person name="Gonzalez D.J."/>
            <person name="Wisecaver J.H."/>
            <person name="Moore B.S."/>
        </authorList>
    </citation>
    <scope>NUCLEOTIDE SEQUENCE [LARGE SCALE GENOMIC DNA]</scope>
    <source>
        <strain evidence="13 14">12B1</strain>
    </source>
</reference>
<name>A0AB34J0A5_PRYPA</name>
<evidence type="ECO:0000256" key="10">
    <source>
        <dbReference type="SAM" id="Coils"/>
    </source>
</evidence>
<dbReference type="InterPro" id="IPR027309">
    <property type="entry name" value="P2X_extracellular_dom_sf"/>
</dbReference>
<comment type="similarity">
    <text evidence="2">Belongs to the P2X receptor family.</text>
</comment>
<feature type="region of interest" description="Disordered" evidence="11">
    <location>
        <begin position="204"/>
        <end position="235"/>
    </location>
</feature>
<keyword evidence="8" id="KW-1071">Ligand-gated ion channel</keyword>
<sequence length="413" mass="45879">MISALRRRITAIDLDELFSYSTSKEVRMLDRRLGIVCWLIRILVVVYVAVYVFLICEGYTSTEKGVGFVISQVEGTTYSRSNGVARPWDSIDAVQPALEDGAAFVTTTAYYTPLQRVGNCSTWSKQCSTGSDCSNTPPLSTGSCNSGYCTELQWCPAYSDESVTSTQLHQLQGADRLRIWVKAAIMFPSLDSSRVFSTIDEEKPNVYTGSEPSTSTSTTSGATSGTTVGDGSARPPDQFTIGELLSLAGTSYETVQSTGCVISVSLLWNCFVDGGTCQPTIQVQRLDLSTKRNGFSYQYANYYRTSETGEQQRDLYTVKGVRMLLSSRGVGKKISLSAIMLQVSSLIALLWLANMAADFLMLHVLPERKHYRTYKQERTPDFSDLRNKIAEVEGEKKKLRERKNRFASKYFES</sequence>
<keyword evidence="14" id="KW-1185">Reference proteome</keyword>
<evidence type="ECO:0008006" key="15">
    <source>
        <dbReference type="Google" id="ProtNLM"/>
    </source>
</evidence>
<dbReference type="PANTHER" id="PTHR10125:SF31">
    <property type="entry name" value="P2X RECEPTOR E"/>
    <property type="match status" value="1"/>
</dbReference>